<keyword evidence="1" id="KW-0812">Transmembrane</keyword>
<dbReference type="Proteomes" id="UP000198426">
    <property type="component" value="Unassembled WGS sequence"/>
</dbReference>
<keyword evidence="1" id="KW-0472">Membrane</keyword>
<dbReference type="Pfam" id="PF04862">
    <property type="entry name" value="DUF642"/>
    <property type="match status" value="1"/>
</dbReference>
<keyword evidence="2" id="KW-0732">Signal</keyword>
<evidence type="ECO:0000256" key="1">
    <source>
        <dbReference type="SAM" id="Phobius"/>
    </source>
</evidence>
<evidence type="ECO:0000259" key="3">
    <source>
        <dbReference type="Pfam" id="PF04862"/>
    </source>
</evidence>
<feature type="chain" id="PRO_5012941177" evidence="2">
    <location>
        <begin position="21"/>
        <end position="216"/>
    </location>
</feature>
<evidence type="ECO:0000313" key="5">
    <source>
        <dbReference type="Proteomes" id="UP000198426"/>
    </source>
</evidence>
<organism evidence="4 5">
    <name type="scientific">Tropicimonas sediminicola</name>
    <dbReference type="NCBI Taxonomy" id="1031541"/>
    <lineage>
        <taxon>Bacteria</taxon>
        <taxon>Pseudomonadati</taxon>
        <taxon>Pseudomonadota</taxon>
        <taxon>Alphaproteobacteria</taxon>
        <taxon>Rhodobacterales</taxon>
        <taxon>Roseobacteraceae</taxon>
        <taxon>Tropicimonas</taxon>
    </lineage>
</organism>
<dbReference type="InterPro" id="IPR022472">
    <property type="entry name" value="VPLPA-CTERM"/>
</dbReference>
<feature type="transmembrane region" description="Helical" evidence="1">
    <location>
        <begin position="192"/>
        <end position="211"/>
    </location>
</feature>
<name>A0A239H2U5_9RHOB</name>
<evidence type="ECO:0000313" key="4">
    <source>
        <dbReference type="EMBL" id="SNS75511.1"/>
    </source>
</evidence>
<dbReference type="NCBIfam" id="TIGR03370">
    <property type="entry name" value="VPLPA-CTERM"/>
    <property type="match status" value="1"/>
</dbReference>
<dbReference type="AlphaFoldDB" id="A0A239H2U5"/>
<feature type="domain" description="DUF642" evidence="3">
    <location>
        <begin position="27"/>
        <end position="187"/>
    </location>
</feature>
<proteinExistence type="predicted"/>
<keyword evidence="1" id="KW-1133">Transmembrane helix</keyword>
<dbReference type="EMBL" id="FZOY01000003">
    <property type="protein sequence ID" value="SNS75511.1"/>
    <property type="molecule type" value="Genomic_DNA"/>
</dbReference>
<accession>A0A239H2U5</accession>
<reference evidence="4 5" key="1">
    <citation type="submission" date="2017-06" db="EMBL/GenBank/DDBJ databases">
        <authorList>
            <person name="Kim H.J."/>
            <person name="Triplett B.A."/>
        </authorList>
    </citation>
    <scope>NUCLEOTIDE SEQUENCE [LARGE SCALE GENOMIC DNA]</scope>
    <source>
        <strain evidence="4 5">DSM 29339</strain>
    </source>
</reference>
<evidence type="ECO:0000256" key="2">
    <source>
        <dbReference type="SAM" id="SignalP"/>
    </source>
</evidence>
<dbReference type="Gene3D" id="2.60.120.260">
    <property type="entry name" value="Galactose-binding domain-like"/>
    <property type="match status" value="1"/>
</dbReference>
<dbReference type="InterPro" id="IPR006946">
    <property type="entry name" value="DGR2-like_dom"/>
</dbReference>
<gene>
    <name evidence="4" type="ORF">SAMN05421757_103216</name>
</gene>
<feature type="signal peptide" evidence="2">
    <location>
        <begin position="1"/>
        <end position="20"/>
    </location>
</feature>
<keyword evidence="5" id="KW-1185">Reference proteome</keyword>
<protein>
    <submittedName>
        <fullName evidence="4">VPLPA-CTERM protein sorting domain-containing protein/choice-of-anchor C domain-containing protein</fullName>
    </submittedName>
</protein>
<sequence>MKNVAIASVMIALSAGAAGAVTVANGNGSFEAPTFDSTARWKVYDGSPGAKFISGWIVDAIGDKGGVDQVASSWWAASDGNYSVDLNSVDAGGVSAKMDGLTIGNSYTVTFDMSGNPGGVQGVKELVTYINYDRIRSFYYDTTGNSRKNMNWTTMSFKFTATATAQYVSFVSAIPGTQGAAIDNVRVEMSEVPLPMSALLLLTGLGGLAAFRRKAA</sequence>